<evidence type="ECO:0000313" key="4">
    <source>
        <dbReference type="EMBL" id="MFD1719670.1"/>
    </source>
</evidence>
<reference evidence="5" key="1">
    <citation type="journal article" date="2019" name="Int. J. Syst. Evol. Microbiol.">
        <title>The Global Catalogue of Microorganisms (GCM) 10K type strain sequencing project: providing services to taxonomists for standard genome sequencing and annotation.</title>
        <authorList>
            <consortium name="The Broad Institute Genomics Platform"/>
            <consortium name="The Broad Institute Genome Sequencing Center for Infectious Disease"/>
            <person name="Wu L."/>
            <person name="Ma J."/>
        </authorList>
    </citation>
    <scope>NUCLEOTIDE SEQUENCE [LARGE SCALE GENOMIC DNA]</scope>
    <source>
        <strain evidence="5">JCM 17130</strain>
    </source>
</reference>
<dbReference type="InterPro" id="IPR018306">
    <property type="entry name" value="Phage_T5_Orf172_DNA-bd"/>
</dbReference>
<keyword evidence="1" id="KW-0175">Coiled coil</keyword>
<comment type="caution">
    <text evidence="4">The sequence shown here is derived from an EMBL/GenBank/DDBJ whole genome shotgun (WGS) entry which is preliminary data.</text>
</comment>
<dbReference type="InterPro" id="IPR025280">
    <property type="entry name" value="SNIPE"/>
</dbReference>
<feature type="domain" description="Bacteriophage T5 Orf172 DNA-binding" evidence="3">
    <location>
        <begin position="321"/>
        <end position="404"/>
    </location>
</feature>
<gene>
    <name evidence="4" type="ORF">ACFSE6_17630</name>
</gene>
<protein>
    <submittedName>
        <fullName evidence="4">DUF4041 domain-containing protein</fullName>
    </submittedName>
</protein>
<evidence type="ECO:0000259" key="3">
    <source>
        <dbReference type="SMART" id="SM00974"/>
    </source>
</evidence>
<proteinExistence type="predicted"/>
<dbReference type="Pfam" id="PF13455">
    <property type="entry name" value="MUG113"/>
    <property type="match status" value="1"/>
</dbReference>
<evidence type="ECO:0000256" key="1">
    <source>
        <dbReference type="SAM" id="Coils"/>
    </source>
</evidence>
<dbReference type="EMBL" id="JBHUEE010000011">
    <property type="protein sequence ID" value="MFD1719670.1"/>
    <property type="molecule type" value="Genomic_DNA"/>
</dbReference>
<dbReference type="Pfam" id="PF13250">
    <property type="entry name" value="SNIPE"/>
    <property type="match status" value="1"/>
</dbReference>
<evidence type="ECO:0000313" key="5">
    <source>
        <dbReference type="Proteomes" id="UP001597277"/>
    </source>
</evidence>
<dbReference type="SMART" id="SM00974">
    <property type="entry name" value="T5orf172"/>
    <property type="match status" value="1"/>
</dbReference>
<sequence>MAAQLAAENENLRAELHRVGALGAAQIEAERAEAARRFELQAAELRAQTAKVEAESRRSEERAARAVQKLQAEHDDLIARIRLLKAEVVELEEEALLQEVGAYVYSHPLENAAAYKERLGIIRSRIKEMAQTDGGAIHASTNWTVEGSAAKGRQMVRQTAKLMLRAYNAEADALLRSLKPHRLEASIEKLRKTAEQIERNGRVMAIEIDDAYERLRVDELRLTADYLAKVEEEKEESRAAREALREQRKAEQEMERERAKLEKEQQHMLNALAALEQKGDEEAVSRMREQLADVERAIDDVDYRAANQRAGYVYVISNVGAFGERMVKVGMTRRLDPMDRVRELGDASVPFRFDVHALFFADDAVGIESELHRRMADKRVNLINLRREYFYATPGEVLEQLRDLAGEVLQFTELPEAVEFRQSESMRATA</sequence>
<evidence type="ECO:0000256" key="2">
    <source>
        <dbReference type="SAM" id="MobiDB-lite"/>
    </source>
</evidence>
<feature type="coiled-coil region" evidence="1">
    <location>
        <begin position="2"/>
        <end position="94"/>
    </location>
</feature>
<keyword evidence="5" id="KW-1185">Reference proteome</keyword>
<dbReference type="Proteomes" id="UP001597277">
    <property type="component" value="Unassembled WGS sequence"/>
</dbReference>
<organism evidence="4 5">
    <name type="scientific">Georgenia deserti</name>
    <dbReference type="NCBI Taxonomy" id="2093781"/>
    <lineage>
        <taxon>Bacteria</taxon>
        <taxon>Bacillati</taxon>
        <taxon>Actinomycetota</taxon>
        <taxon>Actinomycetes</taxon>
        <taxon>Micrococcales</taxon>
        <taxon>Bogoriellaceae</taxon>
        <taxon>Georgenia</taxon>
    </lineage>
</organism>
<feature type="region of interest" description="Disordered" evidence="2">
    <location>
        <begin position="235"/>
        <end position="261"/>
    </location>
</feature>
<name>A0ABW4L8A5_9MICO</name>
<accession>A0ABW4L8A5</accession>